<gene>
    <name evidence="2" type="ORF">PGQ11_014816</name>
</gene>
<organism evidence="2 3">
    <name type="scientific">Apiospora arundinis</name>
    <dbReference type="NCBI Taxonomy" id="335852"/>
    <lineage>
        <taxon>Eukaryota</taxon>
        <taxon>Fungi</taxon>
        <taxon>Dikarya</taxon>
        <taxon>Ascomycota</taxon>
        <taxon>Pezizomycotina</taxon>
        <taxon>Sordariomycetes</taxon>
        <taxon>Xylariomycetidae</taxon>
        <taxon>Amphisphaeriales</taxon>
        <taxon>Apiosporaceae</taxon>
        <taxon>Apiospora</taxon>
    </lineage>
</organism>
<dbReference type="EMBL" id="JAPCWZ010000010">
    <property type="protein sequence ID" value="KAK8848336.1"/>
    <property type="molecule type" value="Genomic_DNA"/>
</dbReference>
<proteinExistence type="predicted"/>
<comment type="caution">
    <text evidence="2">The sequence shown here is derived from an EMBL/GenBank/DDBJ whole genome shotgun (WGS) entry which is preliminary data.</text>
</comment>
<protein>
    <submittedName>
        <fullName evidence="2">Uncharacterized protein</fullName>
    </submittedName>
</protein>
<sequence length="103" mass="11607">MRGPVRCVVVEKPAWVSWQKIGWRYRVALAGLARPNWLAGPAREKKQILAKRARILVPKKMTAATGPRRRRGWARSKERGGAHRIAHHAVAVARAVRALFGKE</sequence>
<evidence type="ECO:0000313" key="2">
    <source>
        <dbReference type="EMBL" id="KAK8848336.1"/>
    </source>
</evidence>
<accession>A0ABR2HJC5</accession>
<name>A0ABR2HJC5_9PEZI</name>
<evidence type="ECO:0000256" key="1">
    <source>
        <dbReference type="SAM" id="MobiDB-lite"/>
    </source>
</evidence>
<feature type="region of interest" description="Disordered" evidence="1">
    <location>
        <begin position="60"/>
        <end position="82"/>
    </location>
</feature>
<evidence type="ECO:0000313" key="3">
    <source>
        <dbReference type="Proteomes" id="UP001390339"/>
    </source>
</evidence>
<dbReference type="Proteomes" id="UP001390339">
    <property type="component" value="Unassembled WGS sequence"/>
</dbReference>
<keyword evidence="3" id="KW-1185">Reference proteome</keyword>
<reference evidence="2 3" key="1">
    <citation type="journal article" date="2024" name="IMA Fungus">
        <title>Apiospora arundinis, a panoply of carbohydrate-active enzymes and secondary metabolites.</title>
        <authorList>
            <person name="Sorensen T."/>
            <person name="Petersen C."/>
            <person name="Muurmann A.T."/>
            <person name="Christiansen J.V."/>
            <person name="Brundto M.L."/>
            <person name="Overgaard C.K."/>
            <person name="Boysen A.T."/>
            <person name="Wollenberg R.D."/>
            <person name="Larsen T.O."/>
            <person name="Sorensen J.L."/>
            <person name="Nielsen K.L."/>
            <person name="Sondergaard T.E."/>
        </authorList>
    </citation>
    <scope>NUCLEOTIDE SEQUENCE [LARGE SCALE GENOMIC DNA]</scope>
    <source>
        <strain evidence="2 3">AAU 773</strain>
    </source>
</reference>